<evidence type="ECO:0000313" key="7">
    <source>
        <dbReference type="EnsemblMetazoa" id="ACOM025417-PA.1"/>
    </source>
</evidence>
<feature type="transmembrane region" description="Helical" evidence="6">
    <location>
        <begin position="82"/>
        <end position="106"/>
    </location>
</feature>
<dbReference type="GO" id="GO:0005886">
    <property type="term" value="C:plasma membrane"/>
    <property type="evidence" value="ECO:0007669"/>
    <property type="project" value="TreeGrafter"/>
</dbReference>
<dbReference type="VEuPathDB" id="VectorBase:ACON2_043291"/>
<evidence type="ECO:0000256" key="4">
    <source>
        <dbReference type="ARBA" id="ARBA00023136"/>
    </source>
</evidence>
<accession>A0A8W7P4H1</accession>
<feature type="transmembrane region" description="Helical" evidence="6">
    <location>
        <begin position="12"/>
        <end position="38"/>
    </location>
</feature>
<feature type="compositionally biased region" description="Polar residues" evidence="5">
    <location>
        <begin position="324"/>
        <end position="335"/>
    </location>
</feature>
<dbReference type="EnsemblMetazoa" id="ACOM025417-RA">
    <property type="protein sequence ID" value="ACOM025417-PA.1"/>
    <property type="gene ID" value="ACOM025417"/>
</dbReference>
<dbReference type="Proteomes" id="UP000075882">
    <property type="component" value="Unassembled WGS sequence"/>
</dbReference>
<feature type="region of interest" description="Disordered" evidence="5">
    <location>
        <begin position="320"/>
        <end position="356"/>
    </location>
</feature>
<evidence type="ECO:0000256" key="2">
    <source>
        <dbReference type="ARBA" id="ARBA00022692"/>
    </source>
</evidence>
<feature type="transmembrane region" description="Helical" evidence="6">
    <location>
        <begin position="50"/>
        <end position="70"/>
    </location>
</feature>
<evidence type="ECO:0000256" key="5">
    <source>
        <dbReference type="SAM" id="MobiDB-lite"/>
    </source>
</evidence>
<comment type="subcellular location">
    <subcellularLocation>
        <location evidence="1">Membrane</location>
        <topology evidence="1">Multi-pass membrane protein</topology>
    </subcellularLocation>
</comment>
<evidence type="ECO:0000256" key="6">
    <source>
        <dbReference type="SAM" id="Phobius"/>
    </source>
</evidence>
<protein>
    <submittedName>
        <fullName evidence="7">Tetraspanin</fullName>
    </submittedName>
</protein>
<dbReference type="AlphaFoldDB" id="A0A8W7P4H1"/>
<evidence type="ECO:0000256" key="3">
    <source>
        <dbReference type="ARBA" id="ARBA00022989"/>
    </source>
</evidence>
<name>A0A8W7P4H1_ANOCL</name>
<dbReference type="FunFam" id="1.10.1450.10:FF:000035">
    <property type="entry name" value="Tetraspanin"/>
    <property type="match status" value="1"/>
</dbReference>
<dbReference type="Pfam" id="PF00335">
    <property type="entry name" value="Tetraspanin"/>
    <property type="match status" value="1"/>
</dbReference>
<dbReference type="SUPFAM" id="SSF48652">
    <property type="entry name" value="Tetraspanin"/>
    <property type="match status" value="1"/>
</dbReference>
<dbReference type="PANTHER" id="PTHR19282">
    <property type="entry name" value="TETRASPANIN"/>
    <property type="match status" value="1"/>
</dbReference>
<dbReference type="CDD" id="cd03127">
    <property type="entry name" value="tetraspanin_LEL"/>
    <property type="match status" value="1"/>
</dbReference>
<dbReference type="InterPro" id="IPR018499">
    <property type="entry name" value="Tetraspanin/Peripherin"/>
</dbReference>
<keyword evidence="4 6" id="KW-0472">Membrane</keyword>
<organism evidence="7">
    <name type="scientific">Anopheles coluzzii</name>
    <name type="common">African malaria mosquito</name>
    <dbReference type="NCBI Taxonomy" id="1518534"/>
    <lineage>
        <taxon>Eukaryota</taxon>
        <taxon>Metazoa</taxon>
        <taxon>Ecdysozoa</taxon>
        <taxon>Arthropoda</taxon>
        <taxon>Hexapoda</taxon>
        <taxon>Insecta</taxon>
        <taxon>Pterygota</taxon>
        <taxon>Neoptera</taxon>
        <taxon>Endopterygota</taxon>
        <taxon>Diptera</taxon>
        <taxon>Nematocera</taxon>
        <taxon>Culicoidea</taxon>
        <taxon>Culicidae</taxon>
        <taxon>Anophelinae</taxon>
        <taxon>Anopheles</taxon>
    </lineage>
</organism>
<dbReference type="PRINTS" id="PR00259">
    <property type="entry name" value="TMFOUR"/>
</dbReference>
<keyword evidence="3 6" id="KW-1133">Transmembrane helix</keyword>
<dbReference type="PANTHER" id="PTHR19282:SF505">
    <property type="entry name" value="TRANSMEMBRANE 4 SUPERFAMILY, ISOFORM C"/>
    <property type="match status" value="1"/>
</dbReference>
<evidence type="ECO:0000256" key="1">
    <source>
        <dbReference type="ARBA" id="ARBA00004141"/>
    </source>
</evidence>
<keyword evidence="2 6" id="KW-0812">Transmembrane</keyword>
<reference evidence="7" key="1">
    <citation type="submission" date="2022-08" db="UniProtKB">
        <authorList>
            <consortium name="EnsemblMetazoa"/>
        </authorList>
    </citation>
    <scope>IDENTIFICATION</scope>
</reference>
<sequence>MRLSARIKCFKYLVYAYVILISICGGAQLVIGAFLLWTHKQYAPIVKNQFWEPFAVLIGLGIISQALCYLGWTSTSRKQRCYLGLFCAFLVLFIVILFLVSGWSVATKAHLIVPAEVAIETSFTEFLAKDNTNDQTHIWNRLQRDFRCCGYNGIHDYKKNKQMGFPWSCYDPIDTKVFNTGCMHVFVKSIEMNMIRVAVVAVASALIQSLGIFCAIQLTMLLRRPTLMLPNGDNNHSVRVKRTRELTPLSPVTIGNPTPHSSTKPPIPLKPVVPRVEQPSLGIFCAIQLTMLLRRPTLMLPNGDNNHSVRVKRTRELTPLSPVTIGNPTPHSSTKPPIPLKPVVPRVEQPVMKSSH</sequence>
<dbReference type="InterPro" id="IPR008952">
    <property type="entry name" value="Tetraspanin_EC2_sf"/>
</dbReference>
<proteinExistence type="predicted"/>
<feature type="transmembrane region" description="Helical" evidence="6">
    <location>
        <begin position="194"/>
        <end position="218"/>
    </location>
</feature>
<dbReference type="Gene3D" id="1.10.1450.10">
    <property type="entry name" value="Tetraspanin"/>
    <property type="match status" value="1"/>
</dbReference>